<organism evidence="9 10">
    <name type="scientific">Moraxella porci DSM 25326</name>
    <dbReference type="NCBI Taxonomy" id="573983"/>
    <lineage>
        <taxon>Bacteria</taxon>
        <taxon>Pseudomonadati</taxon>
        <taxon>Pseudomonadota</taxon>
        <taxon>Gammaproteobacteria</taxon>
        <taxon>Moraxellales</taxon>
        <taxon>Moraxellaceae</taxon>
        <taxon>Moraxella</taxon>
    </lineage>
</organism>
<feature type="transmembrane region" description="Helical" evidence="7">
    <location>
        <begin position="223"/>
        <end position="243"/>
    </location>
</feature>
<reference evidence="9 10" key="1">
    <citation type="submission" date="2017-02" db="EMBL/GenBank/DDBJ databases">
        <title>Draft genome sequence of Moraxella porci CCUG 54912T type strain.</title>
        <authorList>
            <person name="Salva-Serra F."/>
            <person name="Engstrom-Jakobsson H."/>
            <person name="Thorell K."/>
            <person name="Jaen-Luchoro D."/>
            <person name="Gonzales-Siles L."/>
            <person name="Karlsson R."/>
            <person name="Yazdan S."/>
            <person name="Boulund F."/>
            <person name="Johnning A."/>
            <person name="Engstrand L."/>
            <person name="Kristiansson E."/>
            <person name="Moore E."/>
        </authorList>
    </citation>
    <scope>NUCLEOTIDE SEQUENCE [LARGE SCALE GENOMIC DNA]</scope>
    <source>
        <strain evidence="9 10">CCUG 54912</strain>
    </source>
</reference>
<dbReference type="InterPro" id="IPR051605">
    <property type="entry name" value="CstA"/>
</dbReference>
<evidence type="ECO:0000313" key="9">
    <source>
        <dbReference type="EMBL" id="OOS25257.1"/>
    </source>
</evidence>
<evidence type="ECO:0000256" key="6">
    <source>
        <dbReference type="ARBA" id="ARBA00023136"/>
    </source>
</evidence>
<evidence type="ECO:0000256" key="3">
    <source>
        <dbReference type="ARBA" id="ARBA00022475"/>
    </source>
</evidence>
<comment type="subcellular location">
    <subcellularLocation>
        <location evidence="1">Cell membrane</location>
        <topology evidence="1">Multi-pass membrane protein</topology>
    </subcellularLocation>
</comment>
<protein>
    <submittedName>
        <fullName evidence="9">Carbon starvation protein A</fullName>
    </submittedName>
</protein>
<keyword evidence="6 7" id="KW-0472">Membrane</keyword>
<keyword evidence="4 7" id="KW-0812">Transmembrane</keyword>
<evidence type="ECO:0000256" key="7">
    <source>
        <dbReference type="SAM" id="Phobius"/>
    </source>
</evidence>
<keyword evidence="5 7" id="KW-1133">Transmembrane helix</keyword>
<feature type="transmembrane region" description="Helical" evidence="7">
    <location>
        <begin position="197"/>
        <end position="216"/>
    </location>
</feature>
<dbReference type="Proteomes" id="UP000190683">
    <property type="component" value="Unassembled WGS sequence"/>
</dbReference>
<feature type="transmembrane region" description="Helical" evidence="7">
    <location>
        <begin position="438"/>
        <end position="456"/>
    </location>
</feature>
<evidence type="ECO:0000259" key="8">
    <source>
        <dbReference type="Pfam" id="PF02554"/>
    </source>
</evidence>
<dbReference type="RefSeq" id="WP_078317526.1">
    <property type="nucleotide sequence ID" value="NZ_MUYV01000005.1"/>
</dbReference>
<feature type="transmembrane region" description="Helical" evidence="7">
    <location>
        <begin position="80"/>
        <end position="104"/>
    </location>
</feature>
<keyword evidence="10" id="KW-1185">Reference proteome</keyword>
<feature type="transmembrane region" description="Helical" evidence="7">
    <location>
        <begin position="411"/>
        <end position="432"/>
    </location>
</feature>
<proteinExistence type="inferred from homology"/>
<feature type="transmembrane region" description="Helical" evidence="7">
    <location>
        <begin position="494"/>
        <end position="513"/>
    </location>
</feature>
<evidence type="ECO:0000256" key="1">
    <source>
        <dbReference type="ARBA" id="ARBA00004651"/>
    </source>
</evidence>
<accession>A0A1T0CSG5</accession>
<dbReference type="STRING" id="573983.B0681_04305"/>
<dbReference type="AlphaFoldDB" id="A0A1T0CSG5"/>
<feature type="domain" description="CstA N-terminal" evidence="8">
    <location>
        <begin position="4"/>
        <end position="331"/>
    </location>
</feature>
<dbReference type="InterPro" id="IPR003706">
    <property type="entry name" value="CstA_N"/>
</dbReference>
<feature type="transmembrane region" description="Helical" evidence="7">
    <location>
        <begin position="276"/>
        <end position="294"/>
    </location>
</feature>
<evidence type="ECO:0000313" key="10">
    <source>
        <dbReference type="Proteomes" id="UP000190683"/>
    </source>
</evidence>
<dbReference type="PANTHER" id="PTHR30252:SF4">
    <property type="entry name" value="CARBON STARVATION"/>
    <property type="match status" value="1"/>
</dbReference>
<evidence type="ECO:0000256" key="2">
    <source>
        <dbReference type="ARBA" id="ARBA00007755"/>
    </source>
</evidence>
<dbReference type="GO" id="GO:0009267">
    <property type="term" value="P:cellular response to starvation"/>
    <property type="evidence" value="ECO:0007669"/>
    <property type="project" value="InterPro"/>
</dbReference>
<dbReference type="EMBL" id="MUYV01000005">
    <property type="protein sequence ID" value="OOS25257.1"/>
    <property type="molecule type" value="Genomic_DNA"/>
</dbReference>
<keyword evidence="3" id="KW-1003">Cell membrane</keyword>
<dbReference type="Pfam" id="PF02554">
    <property type="entry name" value="CstA"/>
    <property type="match status" value="1"/>
</dbReference>
<feature type="transmembrane region" description="Helical" evidence="7">
    <location>
        <begin position="125"/>
        <end position="145"/>
    </location>
</feature>
<feature type="transmembrane region" description="Helical" evidence="7">
    <location>
        <begin position="463"/>
        <end position="482"/>
    </location>
</feature>
<gene>
    <name evidence="9" type="ORF">B0681_04305</name>
</gene>
<feature type="transmembrane region" description="Helical" evidence="7">
    <location>
        <begin position="314"/>
        <end position="338"/>
    </location>
</feature>
<feature type="transmembrane region" description="Helical" evidence="7">
    <location>
        <begin position="362"/>
        <end position="383"/>
    </location>
</feature>
<comment type="similarity">
    <text evidence="2">Belongs to the peptide transporter carbon starvation (CstA) (TC 2.A.114) family.</text>
</comment>
<dbReference type="PANTHER" id="PTHR30252">
    <property type="entry name" value="INNER MEMBRANE PEPTIDE TRANSPORTER"/>
    <property type="match status" value="1"/>
</dbReference>
<sequence>MLWFFFCIAVLLVGYFIYGKVVEKIFVINPNKNTPAYTMADGVDYVPMSKTKIWLIQLLNIAGTGPIFGPILGALYGPVAMLWIVLGCIFAGAVHDYMCGMLSVRNGGASMPYLTGKYLGAPIKAFINVLAVVLLVLVGVVFVASPAQLMSTITMDVFGTAANGTISVNNAEEISAAAAATTVDGATAFGMTKETILVVWTAIIFIYYIIATLLPIDKIIGRIYPFFGGLLLFMSLGMMYGLVSNHLGSGTVSFFGSIDGLSVEKFMSNLQPKGDLPIWPLLFLTITCGALSGFHATQTPLMARCAMNESEGRFIFYGAMIAEGIIALIWCAVGMSFYPDLVSLQEAIAAGSPSKVVYDSSIYFLGAIGGIFAVLGVVVLPITSGDTAFRAARLIIAEFFNMEQRTLLKRLWIAIPLFVIGFIVSKVDFQILWRYFSWANQTVAVVMLWTAAGYLYRYRKFHWICTIPAIFMSAACYTFLAYNQIGFGLEYQLSVYIGIGLTLLTTIAFFLFVKRERVAGDPDALVVEPKIELSR</sequence>
<comment type="caution">
    <text evidence="9">The sequence shown here is derived from an EMBL/GenBank/DDBJ whole genome shotgun (WGS) entry which is preliminary data.</text>
</comment>
<evidence type="ECO:0000256" key="4">
    <source>
        <dbReference type="ARBA" id="ARBA00022692"/>
    </source>
</evidence>
<evidence type="ECO:0000256" key="5">
    <source>
        <dbReference type="ARBA" id="ARBA00022989"/>
    </source>
</evidence>
<name>A0A1T0CSG5_9GAMM</name>
<dbReference type="GO" id="GO:0005886">
    <property type="term" value="C:plasma membrane"/>
    <property type="evidence" value="ECO:0007669"/>
    <property type="project" value="UniProtKB-SubCell"/>
</dbReference>